<sequence>MTHARGESCWKYSGNKTTKICRHGFYCIVTLVDWRRCRRGKPLLTAMFAVRSLTRGMQGRPLHFQLRPSECITDHVSDPRAWLDKGEELPRVGSRPNSGYTSAREPSDADAWVKRPEVLEEPLAWTDDCSLEEWRDIMLQCPTKHAKSEDTEDAGATAAFADQLDVATQVTFSDGLNMGFYINSHATEQCPGMEDVLAEMRRGLDLERLQAQRQA</sequence>
<dbReference type="Proteomes" id="UP001189429">
    <property type="component" value="Unassembled WGS sequence"/>
</dbReference>
<dbReference type="EMBL" id="CAUYUJ010011847">
    <property type="protein sequence ID" value="CAK0832702.1"/>
    <property type="molecule type" value="Genomic_DNA"/>
</dbReference>
<accession>A0ABN9SLK7</accession>
<name>A0ABN9SLK7_9DINO</name>
<keyword evidence="2" id="KW-1185">Reference proteome</keyword>
<gene>
    <name evidence="1" type="ORF">PCOR1329_LOCUS30652</name>
</gene>
<organism evidence="1 2">
    <name type="scientific">Prorocentrum cordatum</name>
    <dbReference type="NCBI Taxonomy" id="2364126"/>
    <lineage>
        <taxon>Eukaryota</taxon>
        <taxon>Sar</taxon>
        <taxon>Alveolata</taxon>
        <taxon>Dinophyceae</taxon>
        <taxon>Prorocentrales</taxon>
        <taxon>Prorocentraceae</taxon>
        <taxon>Prorocentrum</taxon>
    </lineage>
</organism>
<evidence type="ECO:0000313" key="1">
    <source>
        <dbReference type="EMBL" id="CAK0832702.1"/>
    </source>
</evidence>
<protein>
    <submittedName>
        <fullName evidence="1">Uncharacterized protein</fullName>
    </submittedName>
</protein>
<comment type="caution">
    <text evidence="1">The sequence shown here is derived from an EMBL/GenBank/DDBJ whole genome shotgun (WGS) entry which is preliminary data.</text>
</comment>
<proteinExistence type="predicted"/>
<reference evidence="1" key="1">
    <citation type="submission" date="2023-10" db="EMBL/GenBank/DDBJ databases">
        <authorList>
            <person name="Chen Y."/>
            <person name="Shah S."/>
            <person name="Dougan E. K."/>
            <person name="Thang M."/>
            <person name="Chan C."/>
        </authorList>
    </citation>
    <scope>NUCLEOTIDE SEQUENCE [LARGE SCALE GENOMIC DNA]</scope>
</reference>
<evidence type="ECO:0000313" key="2">
    <source>
        <dbReference type="Proteomes" id="UP001189429"/>
    </source>
</evidence>